<feature type="transmembrane region" description="Helical" evidence="9">
    <location>
        <begin position="474"/>
        <end position="492"/>
    </location>
</feature>
<evidence type="ECO:0000256" key="1">
    <source>
        <dbReference type="ARBA" id="ARBA00004141"/>
    </source>
</evidence>
<keyword evidence="12" id="KW-1185">Reference proteome</keyword>
<feature type="transmembrane region" description="Helical" evidence="9">
    <location>
        <begin position="225"/>
        <end position="246"/>
    </location>
</feature>
<dbReference type="PROSITE" id="PS00217">
    <property type="entry name" value="SUGAR_TRANSPORT_2"/>
    <property type="match status" value="1"/>
</dbReference>
<feature type="transmembrane region" description="Helical" evidence="9">
    <location>
        <begin position="195"/>
        <end position="213"/>
    </location>
</feature>
<sequence length="533" mass="58081">LRKLLKSPVFFLFFYCFLFYFYIACLISLKKTSLTFCNHNTMSQTKSQELGFPTYMTFCATVAAFSGFHVGWAIGVPNMPQQMITKCLGGDAGGALPPCLPMSDTTWGLTVSAYALGGIAGALISKYANALYSRRTNIMATCVFFIIGNLLSAVSVNVPMYSVGRAIVGIAAGMCGSSSAIYVAEVSTNRSRGALGSLFEMFLNFGILIAQVLGRYLSYDPVWRFLWGLSSILAAIQLLVMLFFTVECPRRLCASKEYDAAAASLQKLRAGADIEEEFAQILAARQREQDNAIPPMSFWDILSCKDKHILWRTIIVMVIQAYNQAGGIGPMSVFSSTIFSSLFNGDTSLASNLVMANGAVNTAATFISIAIVHKVGRKNLMISSLFGTTLASILMVVGAHNTDKPGIIIAASIIFLSTYSLGCGVIPWFIAPELVPMHALSSATALGGMSNWLMNFIFNYTWTYMDMNLGKNAFIVFVVINFVGLLFMIFFMPETTGHDLDADDSKTVGKDQQAESGASSQSYEKKEVEYLEN</sequence>
<dbReference type="GO" id="GO:0016020">
    <property type="term" value="C:membrane"/>
    <property type="evidence" value="ECO:0007669"/>
    <property type="project" value="UniProtKB-SubCell"/>
</dbReference>
<feature type="transmembrane region" description="Helical" evidence="9">
    <location>
        <begin position="12"/>
        <end position="29"/>
    </location>
</feature>
<feature type="compositionally biased region" description="Basic and acidic residues" evidence="8">
    <location>
        <begin position="502"/>
        <end position="513"/>
    </location>
</feature>
<dbReference type="InterPro" id="IPR005829">
    <property type="entry name" value="Sugar_transporter_CS"/>
</dbReference>
<evidence type="ECO:0000256" key="4">
    <source>
        <dbReference type="ARBA" id="ARBA00022692"/>
    </source>
</evidence>
<evidence type="ECO:0000256" key="8">
    <source>
        <dbReference type="SAM" id="MobiDB-lite"/>
    </source>
</evidence>
<feature type="region of interest" description="Disordered" evidence="8">
    <location>
        <begin position="502"/>
        <end position="533"/>
    </location>
</feature>
<dbReference type="OrthoDB" id="6612291at2759"/>
<keyword evidence="3 7" id="KW-0813">Transport</keyword>
<dbReference type="NCBIfam" id="TIGR00879">
    <property type="entry name" value="SP"/>
    <property type="match status" value="1"/>
</dbReference>
<evidence type="ECO:0000259" key="10">
    <source>
        <dbReference type="PROSITE" id="PS50850"/>
    </source>
</evidence>
<feature type="transmembrane region" description="Helical" evidence="9">
    <location>
        <begin position="162"/>
        <end position="183"/>
    </location>
</feature>
<dbReference type="InterPro" id="IPR045263">
    <property type="entry name" value="GLUT"/>
</dbReference>
<dbReference type="PROSITE" id="PS50850">
    <property type="entry name" value="MFS"/>
    <property type="match status" value="1"/>
</dbReference>
<accession>A0A1X2GAN3</accession>
<feature type="transmembrane region" description="Helical" evidence="9">
    <location>
        <begin position="379"/>
        <end position="400"/>
    </location>
</feature>
<keyword evidence="4 9" id="KW-0812">Transmembrane</keyword>
<dbReference type="SUPFAM" id="SSF103473">
    <property type="entry name" value="MFS general substrate transporter"/>
    <property type="match status" value="1"/>
</dbReference>
<dbReference type="PANTHER" id="PTHR23503">
    <property type="entry name" value="SOLUTE CARRIER FAMILY 2"/>
    <property type="match status" value="1"/>
</dbReference>
<dbReference type="InterPro" id="IPR036259">
    <property type="entry name" value="MFS_trans_sf"/>
</dbReference>
<keyword evidence="6 9" id="KW-0472">Membrane</keyword>
<dbReference type="PRINTS" id="PR00171">
    <property type="entry name" value="SUGRTRNSPORT"/>
</dbReference>
<evidence type="ECO:0000256" key="6">
    <source>
        <dbReference type="ARBA" id="ARBA00023136"/>
    </source>
</evidence>
<feature type="transmembrane region" description="Helical" evidence="9">
    <location>
        <begin position="406"/>
        <end position="431"/>
    </location>
</feature>
<dbReference type="Gene3D" id="1.20.1250.20">
    <property type="entry name" value="MFS general substrate transporter like domains"/>
    <property type="match status" value="1"/>
</dbReference>
<evidence type="ECO:0000313" key="12">
    <source>
        <dbReference type="Proteomes" id="UP000242146"/>
    </source>
</evidence>
<reference evidence="11 12" key="1">
    <citation type="submission" date="2016-07" db="EMBL/GenBank/DDBJ databases">
        <title>Pervasive Adenine N6-methylation of Active Genes in Fungi.</title>
        <authorList>
            <consortium name="DOE Joint Genome Institute"/>
            <person name="Mondo S.J."/>
            <person name="Dannebaum R.O."/>
            <person name="Kuo R.C."/>
            <person name="Labutti K."/>
            <person name="Haridas S."/>
            <person name="Kuo A."/>
            <person name="Salamov A."/>
            <person name="Ahrendt S.R."/>
            <person name="Lipzen A."/>
            <person name="Sullivan W."/>
            <person name="Andreopoulos W.B."/>
            <person name="Clum A."/>
            <person name="Lindquist E."/>
            <person name="Daum C."/>
            <person name="Ramamoorthy G.K."/>
            <person name="Gryganskyi A."/>
            <person name="Culley D."/>
            <person name="Magnuson J.K."/>
            <person name="James T.Y."/>
            <person name="O'Malley M.A."/>
            <person name="Stajich J.E."/>
            <person name="Spatafora J.W."/>
            <person name="Visel A."/>
            <person name="Grigoriev I.V."/>
        </authorList>
    </citation>
    <scope>NUCLEOTIDE SEQUENCE [LARGE SCALE GENOMIC DNA]</scope>
    <source>
        <strain evidence="11 12">NRRL 3301</strain>
    </source>
</reference>
<evidence type="ECO:0000313" key="11">
    <source>
        <dbReference type="EMBL" id="ORX49204.1"/>
    </source>
</evidence>
<comment type="subcellular location">
    <subcellularLocation>
        <location evidence="1">Membrane</location>
        <topology evidence="1">Multi-pass membrane protein</topology>
    </subcellularLocation>
</comment>
<protein>
    <recommendedName>
        <fullName evidence="10">Major facilitator superfamily (MFS) profile domain-containing protein</fullName>
    </recommendedName>
</protein>
<feature type="transmembrane region" description="Helical" evidence="9">
    <location>
        <begin position="106"/>
        <end position="124"/>
    </location>
</feature>
<comment type="caution">
    <text evidence="11">The sequence shown here is derived from an EMBL/GenBank/DDBJ whole genome shotgun (WGS) entry which is preliminary data.</text>
</comment>
<feature type="transmembrane region" description="Helical" evidence="9">
    <location>
        <begin position="349"/>
        <end position="372"/>
    </location>
</feature>
<dbReference type="EMBL" id="MCGT01000027">
    <property type="protein sequence ID" value="ORX49204.1"/>
    <property type="molecule type" value="Genomic_DNA"/>
</dbReference>
<feature type="non-terminal residue" evidence="11">
    <location>
        <position position="1"/>
    </location>
</feature>
<dbReference type="GO" id="GO:0015149">
    <property type="term" value="F:hexose transmembrane transporter activity"/>
    <property type="evidence" value="ECO:0007669"/>
    <property type="project" value="TreeGrafter"/>
</dbReference>
<organism evidence="11 12">
    <name type="scientific">Hesseltinella vesiculosa</name>
    <dbReference type="NCBI Taxonomy" id="101127"/>
    <lineage>
        <taxon>Eukaryota</taxon>
        <taxon>Fungi</taxon>
        <taxon>Fungi incertae sedis</taxon>
        <taxon>Mucoromycota</taxon>
        <taxon>Mucoromycotina</taxon>
        <taxon>Mucoromycetes</taxon>
        <taxon>Mucorales</taxon>
        <taxon>Cunninghamellaceae</taxon>
        <taxon>Hesseltinella</taxon>
    </lineage>
</organism>
<dbReference type="InterPro" id="IPR005828">
    <property type="entry name" value="MFS_sugar_transport-like"/>
</dbReference>
<dbReference type="STRING" id="101127.A0A1X2GAN3"/>
<evidence type="ECO:0000256" key="7">
    <source>
        <dbReference type="RuleBase" id="RU003346"/>
    </source>
</evidence>
<proteinExistence type="inferred from homology"/>
<feature type="transmembrane region" description="Helical" evidence="9">
    <location>
        <begin position="50"/>
        <end position="74"/>
    </location>
</feature>
<dbReference type="AlphaFoldDB" id="A0A1X2GAN3"/>
<feature type="domain" description="Major facilitator superfamily (MFS) profile" evidence="10">
    <location>
        <begin position="59"/>
        <end position="496"/>
    </location>
</feature>
<dbReference type="Proteomes" id="UP000242146">
    <property type="component" value="Unassembled WGS sequence"/>
</dbReference>
<feature type="transmembrane region" description="Helical" evidence="9">
    <location>
        <begin position="443"/>
        <end position="462"/>
    </location>
</feature>
<evidence type="ECO:0000256" key="9">
    <source>
        <dbReference type="SAM" id="Phobius"/>
    </source>
</evidence>
<dbReference type="PANTHER" id="PTHR23503:SF8">
    <property type="entry name" value="FACILITATED GLUCOSE TRANSPORTER PROTEIN 1"/>
    <property type="match status" value="1"/>
</dbReference>
<feature type="compositionally biased region" description="Basic and acidic residues" evidence="8">
    <location>
        <begin position="523"/>
        <end position="533"/>
    </location>
</feature>
<evidence type="ECO:0000256" key="5">
    <source>
        <dbReference type="ARBA" id="ARBA00022989"/>
    </source>
</evidence>
<dbReference type="Pfam" id="PF00083">
    <property type="entry name" value="Sugar_tr"/>
    <property type="match status" value="1"/>
</dbReference>
<feature type="transmembrane region" description="Helical" evidence="9">
    <location>
        <begin position="136"/>
        <end position="156"/>
    </location>
</feature>
<comment type="similarity">
    <text evidence="2 7">Belongs to the major facilitator superfamily. Sugar transporter (TC 2.A.1.1) family.</text>
</comment>
<gene>
    <name evidence="11" type="ORF">DM01DRAFT_1394497</name>
</gene>
<dbReference type="InterPro" id="IPR020846">
    <property type="entry name" value="MFS_dom"/>
</dbReference>
<name>A0A1X2GAN3_9FUNG</name>
<evidence type="ECO:0000256" key="3">
    <source>
        <dbReference type="ARBA" id="ARBA00022448"/>
    </source>
</evidence>
<keyword evidence="5 9" id="KW-1133">Transmembrane helix</keyword>
<dbReference type="InterPro" id="IPR003663">
    <property type="entry name" value="Sugar/inositol_transpt"/>
</dbReference>
<evidence type="ECO:0000256" key="2">
    <source>
        <dbReference type="ARBA" id="ARBA00010992"/>
    </source>
</evidence>